<evidence type="ECO:0000256" key="4">
    <source>
        <dbReference type="ARBA" id="ARBA00012791"/>
    </source>
</evidence>
<dbReference type="PROSITE" id="PS00911">
    <property type="entry name" value="DHODEHASE_1"/>
    <property type="match status" value="1"/>
</dbReference>
<gene>
    <name evidence="13" type="ORF">POJ06DRAFT_120328</name>
</gene>
<keyword evidence="14" id="KW-1185">Reference proteome</keyword>
<dbReference type="EC" id="1.3.5.2" evidence="4 11"/>
<dbReference type="CDD" id="cd04738">
    <property type="entry name" value="DHOD_2_like"/>
    <property type="match status" value="1"/>
</dbReference>
<dbReference type="AlphaFoldDB" id="A0AAD7QRG5"/>
<dbReference type="PANTHER" id="PTHR48109:SF4">
    <property type="entry name" value="DIHYDROOROTATE DEHYDROGENASE (QUINONE), MITOCHONDRIAL"/>
    <property type="match status" value="1"/>
</dbReference>
<dbReference type="GO" id="GO:0009220">
    <property type="term" value="P:pyrimidine ribonucleotide biosynthetic process"/>
    <property type="evidence" value="ECO:0007669"/>
    <property type="project" value="TreeGrafter"/>
</dbReference>
<evidence type="ECO:0000256" key="1">
    <source>
        <dbReference type="ARBA" id="ARBA00004370"/>
    </source>
</evidence>
<keyword evidence="11" id="KW-0496">Mitochondrion</keyword>
<comment type="similarity">
    <text evidence="3 11">Belongs to the dihydroorotate dehydrogenase family. Type 2 subfamily.</text>
</comment>
<comment type="subcellular location">
    <subcellularLocation>
        <location evidence="1">Membrane</location>
    </subcellularLocation>
    <subcellularLocation>
        <location evidence="11">Mitochondrion inner membrane</location>
        <topology evidence="11">Single-pass membrane protein</topology>
    </subcellularLocation>
</comment>
<name>A0AAD7QRG5_9ASCO</name>
<dbReference type="NCBIfam" id="TIGR01036">
    <property type="entry name" value="pyrD_sub2"/>
    <property type="match status" value="1"/>
</dbReference>
<evidence type="ECO:0000256" key="8">
    <source>
        <dbReference type="ARBA" id="ARBA00023002"/>
    </source>
</evidence>
<evidence type="ECO:0000313" key="14">
    <source>
        <dbReference type="Proteomes" id="UP001217417"/>
    </source>
</evidence>
<evidence type="ECO:0000256" key="2">
    <source>
        <dbReference type="ARBA" id="ARBA00005161"/>
    </source>
</evidence>
<dbReference type="InterPro" id="IPR050074">
    <property type="entry name" value="DHO_dehydrogenase"/>
</dbReference>
<dbReference type="Gene3D" id="3.20.20.70">
    <property type="entry name" value="Aldolase class I"/>
    <property type="match status" value="1"/>
</dbReference>
<dbReference type="PROSITE" id="PS00912">
    <property type="entry name" value="DHODEHASE_2"/>
    <property type="match status" value="1"/>
</dbReference>
<keyword evidence="8 11" id="KW-0560">Oxidoreductase</keyword>
<evidence type="ECO:0000256" key="10">
    <source>
        <dbReference type="ARBA" id="ARBA00048639"/>
    </source>
</evidence>
<evidence type="ECO:0000256" key="6">
    <source>
        <dbReference type="ARBA" id="ARBA00022630"/>
    </source>
</evidence>
<dbReference type="InterPro" id="IPR005720">
    <property type="entry name" value="Dihydroorotate_DH_cat"/>
</dbReference>
<feature type="transmembrane region" description="Helical" evidence="11">
    <location>
        <begin position="49"/>
        <end position="67"/>
    </location>
</feature>
<dbReference type="SUPFAM" id="SSF51395">
    <property type="entry name" value="FMN-linked oxidoreductases"/>
    <property type="match status" value="1"/>
</dbReference>
<dbReference type="RefSeq" id="XP_056043398.1">
    <property type="nucleotide sequence ID" value="XM_056184237.1"/>
</dbReference>
<evidence type="ECO:0000256" key="5">
    <source>
        <dbReference type="ARBA" id="ARBA00017599"/>
    </source>
</evidence>
<keyword evidence="7 11" id="KW-0288">FMN</keyword>
<dbReference type="InterPro" id="IPR013785">
    <property type="entry name" value="Aldolase_TIM"/>
</dbReference>
<evidence type="ECO:0000256" key="9">
    <source>
        <dbReference type="ARBA" id="ARBA00023136"/>
    </source>
</evidence>
<accession>A0AAD7QRG5</accession>
<dbReference type="GeneID" id="80879403"/>
<feature type="domain" description="Dihydroorotate dehydrogenase catalytic" evidence="12">
    <location>
        <begin position="117"/>
        <end position="426"/>
    </location>
</feature>
<comment type="catalytic activity">
    <reaction evidence="10 11">
        <text>(S)-dihydroorotate + a quinone = orotate + a quinol</text>
        <dbReference type="Rhea" id="RHEA:30187"/>
        <dbReference type="ChEBI" id="CHEBI:24646"/>
        <dbReference type="ChEBI" id="CHEBI:30839"/>
        <dbReference type="ChEBI" id="CHEBI:30864"/>
        <dbReference type="ChEBI" id="CHEBI:132124"/>
        <dbReference type="EC" id="1.3.5.2"/>
    </reaction>
</comment>
<dbReference type="NCBIfam" id="NF003652">
    <property type="entry name" value="PRK05286.2-5"/>
    <property type="match status" value="1"/>
</dbReference>
<keyword evidence="9 11" id="KW-0472">Membrane</keyword>
<keyword evidence="6 11" id="KW-0285">Flavoprotein</keyword>
<comment type="cofactor">
    <cofactor evidence="11">
        <name>FMN</name>
        <dbReference type="ChEBI" id="CHEBI:58210"/>
    </cofactor>
    <text evidence="11">Binds 1 FMN per subunit.</text>
</comment>
<dbReference type="GO" id="GO:0005743">
    <property type="term" value="C:mitochondrial inner membrane"/>
    <property type="evidence" value="ECO:0007669"/>
    <property type="project" value="UniProtKB-SubCell"/>
</dbReference>
<keyword evidence="11" id="KW-1133">Transmembrane helix</keyword>
<evidence type="ECO:0000259" key="12">
    <source>
        <dbReference type="Pfam" id="PF01180"/>
    </source>
</evidence>
<evidence type="ECO:0000256" key="11">
    <source>
        <dbReference type="RuleBase" id="RU361255"/>
    </source>
</evidence>
<evidence type="ECO:0000256" key="7">
    <source>
        <dbReference type="ARBA" id="ARBA00022643"/>
    </source>
</evidence>
<comment type="caution">
    <text evidence="13">The sequence shown here is derived from an EMBL/GenBank/DDBJ whole genome shotgun (WGS) entry which is preliminary data.</text>
</comment>
<protein>
    <recommendedName>
        <fullName evidence="5 11">Dihydroorotate dehydrogenase (quinone), mitochondrial</fullName>
        <shortName evidence="11">DHOdehase</shortName>
        <ecNumber evidence="4 11">1.3.5.2</ecNumber>
    </recommendedName>
</protein>
<proteinExistence type="inferred from homology"/>
<reference evidence="13" key="1">
    <citation type="submission" date="2023-03" db="EMBL/GenBank/DDBJ databases">
        <title>Near-Complete genome sequence of Lipomyces tetrasporous NRRL Y-64009, an oleaginous yeast capable of growing on lignocellulosic hydrolysates.</title>
        <authorList>
            <consortium name="Lawrence Berkeley National Laboratory"/>
            <person name="Jagtap S.S."/>
            <person name="Liu J.-J."/>
            <person name="Walukiewicz H.E."/>
            <person name="Pangilinan J."/>
            <person name="Lipzen A."/>
            <person name="Ahrendt S."/>
            <person name="Koriabine M."/>
            <person name="Cobaugh K."/>
            <person name="Salamov A."/>
            <person name="Yoshinaga Y."/>
            <person name="Ng V."/>
            <person name="Daum C."/>
            <person name="Grigoriev I.V."/>
            <person name="Slininger P.J."/>
            <person name="Dien B.S."/>
            <person name="Jin Y.-S."/>
            <person name="Rao C.V."/>
        </authorList>
    </citation>
    <scope>NUCLEOTIDE SEQUENCE</scope>
    <source>
        <strain evidence="13">NRRL Y-64009</strain>
    </source>
</reference>
<dbReference type="InterPro" id="IPR001295">
    <property type="entry name" value="Dihydroorotate_DH_CS"/>
</dbReference>
<dbReference type="EMBL" id="JARPMG010000006">
    <property type="protein sequence ID" value="KAJ8099948.1"/>
    <property type="molecule type" value="Genomic_DNA"/>
</dbReference>
<dbReference type="GO" id="GO:0106430">
    <property type="term" value="F:dihydroorotate dehydrogenase (quinone) activity"/>
    <property type="evidence" value="ECO:0007669"/>
    <property type="project" value="UniProtKB-EC"/>
</dbReference>
<dbReference type="NCBIfam" id="NF003645">
    <property type="entry name" value="PRK05286.1-2"/>
    <property type="match status" value="1"/>
</dbReference>
<evidence type="ECO:0000313" key="13">
    <source>
        <dbReference type="EMBL" id="KAJ8099948.1"/>
    </source>
</evidence>
<dbReference type="InterPro" id="IPR005719">
    <property type="entry name" value="Dihydroorotate_DH_2"/>
</dbReference>
<dbReference type="Proteomes" id="UP001217417">
    <property type="component" value="Unassembled WGS sequence"/>
</dbReference>
<dbReference type="Pfam" id="PF01180">
    <property type="entry name" value="DHO_dh"/>
    <property type="match status" value="1"/>
</dbReference>
<keyword evidence="11" id="KW-0812">Transmembrane</keyword>
<keyword evidence="11" id="KW-0999">Mitochondrion inner membrane</keyword>
<sequence>MNAGMRVTSFSRVALRRGSARLTTPGSSTTRQSRRALFTRAQPTPVRNFLINTILIAGVGFGAYYVTDARSAFHRYFLVPAIRWTTDAETAHRFAIESMKAGVYPVDRSADDEDPDLEVEVFGKKLSSPIGLAAGFDKNAEAIDPLFAMGFSYVEVGSITPKPQPGNPLPRFFRLPKDKAAINRYGFNSDGHLKVLVRLRMRLHSFLTHNETTPVNHAFEEGKLLAVNLGKNKDGDEIADYVEGVKTLGNYADLLVVNISSPNTPGLRDLQNEKKLSGLLSAVVAARDGLSTPHKPPICVKIAPDLSETEVASIAEVVKGSGIDGVIVANTTISRPESLKSPSSLSSEIGGLSGPPVKELSLKTLRTLRKYTGPSFTIVGCGGISTGKDAVEFAKAGASFVQVLTGFAYDGPGMPSRLRAEIKKELNGKKWMDIVNMDFK</sequence>
<evidence type="ECO:0000256" key="3">
    <source>
        <dbReference type="ARBA" id="ARBA00005359"/>
    </source>
</evidence>
<dbReference type="PANTHER" id="PTHR48109">
    <property type="entry name" value="DIHYDROOROTATE DEHYDROGENASE (QUINONE), MITOCHONDRIAL-RELATED"/>
    <property type="match status" value="1"/>
</dbReference>
<organism evidence="13 14">
    <name type="scientific">Lipomyces tetrasporus</name>
    <dbReference type="NCBI Taxonomy" id="54092"/>
    <lineage>
        <taxon>Eukaryota</taxon>
        <taxon>Fungi</taxon>
        <taxon>Dikarya</taxon>
        <taxon>Ascomycota</taxon>
        <taxon>Saccharomycotina</taxon>
        <taxon>Lipomycetes</taxon>
        <taxon>Lipomycetales</taxon>
        <taxon>Lipomycetaceae</taxon>
        <taxon>Lipomyces</taxon>
    </lineage>
</organism>
<dbReference type="GO" id="GO:0006207">
    <property type="term" value="P:'de novo' pyrimidine nucleobase biosynthetic process"/>
    <property type="evidence" value="ECO:0007669"/>
    <property type="project" value="InterPro"/>
</dbReference>
<comment type="pathway">
    <text evidence="2 11">Pyrimidine metabolism; UMP biosynthesis via de novo pathway; orotate from (S)-dihydroorotate (quinone route): step 1/1.</text>
</comment>